<dbReference type="SUPFAM" id="SSF51569">
    <property type="entry name" value="Aldolase"/>
    <property type="match status" value="1"/>
</dbReference>
<dbReference type="InterPro" id="IPR000887">
    <property type="entry name" value="Aldlse_KDPG_KHG"/>
</dbReference>
<name>V4NXR3_9CAUL</name>
<dbReference type="PANTHER" id="PTHR30246">
    <property type="entry name" value="2-KETO-3-DEOXY-6-PHOSPHOGLUCONATE ALDOLASE"/>
    <property type="match status" value="1"/>
</dbReference>
<evidence type="ECO:0000256" key="5">
    <source>
        <dbReference type="ARBA" id="ARBA00023277"/>
    </source>
</evidence>
<dbReference type="Gene3D" id="3.20.20.70">
    <property type="entry name" value="Aldolase class I"/>
    <property type="match status" value="1"/>
</dbReference>
<comment type="caution">
    <text evidence="6">The sequence shown here is derived from an EMBL/GenBank/DDBJ whole genome shotgun (WGS) entry which is preliminary data.</text>
</comment>
<protein>
    <recommendedName>
        <fullName evidence="8">2-dehydro-3-deoxy-6-phosphogalactonate aldolase</fullName>
    </recommendedName>
</protein>
<proteinExistence type="inferred from homology"/>
<dbReference type="Pfam" id="PF01081">
    <property type="entry name" value="Aldolase"/>
    <property type="match status" value="1"/>
</dbReference>
<dbReference type="InterPro" id="IPR013785">
    <property type="entry name" value="Aldolase_TIM"/>
</dbReference>
<evidence type="ECO:0000256" key="2">
    <source>
        <dbReference type="ARBA" id="ARBA00006906"/>
    </source>
</evidence>
<dbReference type="eggNOG" id="COG0800">
    <property type="taxonomic scope" value="Bacteria"/>
</dbReference>
<dbReference type="Proteomes" id="UP000017837">
    <property type="component" value="Unassembled WGS sequence"/>
</dbReference>
<dbReference type="STRING" id="1121022.GCA_000376105_04341"/>
<evidence type="ECO:0008006" key="8">
    <source>
        <dbReference type="Google" id="ProtNLM"/>
    </source>
</evidence>
<evidence type="ECO:0000256" key="1">
    <source>
        <dbReference type="ARBA" id="ARBA00004761"/>
    </source>
</evidence>
<evidence type="ECO:0000256" key="4">
    <source>
        <dbReference type="ARBA" id="ARBA00023239"/>
    </source>
</evidence>
<dbReference type="EMBL" id="AWGB01000095">
    <property type="protein sequence ID" value="ESQ80701.1"/>
    <property type="molecule type" value="Genomic_DNA"/>
</dbReference>
<keyword evidence="5" id="KW-0119">Carbohydrate metabolism</keyword>
<accession>V4NXR3</accession>
<dbReference type="NCBIfam" id="NF006600">
    <property type="entry name" value="PRK09140.1"/>
    <property type="match status" value="1"/>
</dbReference>
<keyword evidence="4" id="KW-0456">Lyase</keyword>
<evidence type="ECO:0000256" key="3">
    <source>
        <dbReference type="ARBA" id="ARBA00011233"/>
    </source>
</evidence>
<dbReference type="CDD" id="cd00452">
    <property type="entry name" value="KDPG_aldolase"/>
    <property type="match status" value="1"/>
</dbReference>
<gene>
    <name evidence="6" type="ORF">ABENE_22320</name>
</gene>
<organism evidence="6 7">
    <name type="scientific">Asticcacaulis benevestitus DSM 16100 = ATCC BAA-896</name>
    <dbReference type="NCBI Taxonomy" id="1121022"/>
    <lineage>
        <taxon>Bacteria</taxon>
        <taxon>Pseudomonadati</taxon>
        <taxon>Pseudomonadota</taxon>
        <taxon>Alphaproteobacteria</taxon>
        <taxon>Caulobacterales</taxon>
        <taxon>Caulobacteraceae</taxon>
        <taxon>Asticcacaulis</taxon>
    </lineage>
</organism>
<reference evidence="6 7" key="1">
    <citation type="journal article" date="2014" name="Nature">
        <title>Sequential evolution of bacterial morphology by co-option of a developmental regulator.</title>
        <authorList>
            <person name="Jiang C."/>
            <person name="Brown P.J."/>
            <person name="Ducret A."/>
            <person name="Brun Y.V."/>
        </authorList>
    </citation>
    <scope>NUCLEOTIDE SEQUENCE [LARGE SCALE GENOMIC DNA]</scope>
    <source>
        <strain evidence="6 7">DSM 16100</strain>
    </source>
</reference>
<dbReference type="GO" id="GO:0016829">
    <property type="term" value="F:lyase activity"/>
    <property type="evidence" value="ECO:0007669"/>
    <property type="project" value="UniProtKB-KW"/>
</dbReference>
<keyword evidence="7" id="KW-1185">Reference proteome</keyword>
<comment type="similarity">
    <text evidence="2">Belongs to the KHG/KDPG aldolase family.</text>
</comment>
<evidence type="ECO:0000313" key="6">
    <source>
        <dbReference type="EMBL" id="ESQ80701.1"/>
    </source>
</evidence>
<evidence type="ECO:0000313" key="7">
    <source>
        <dbReference type="Proteomes" id="UP000017837"/>
    </source>
</evidence>
<dbReference type="AlphaFoldDB" id="V4NXR3"/>
<comment type="subunit">
    <text evidence="3">Homotrimer.</text>
</comment>
<comment type="pathway">
    <text evidence="1">Carbohydrate acid metabolism.</text>
</comment>
<sequence length="233" mass="24337">MIFMCMQFVPLINELEMSMTNTAAPIDPQVAFTQMPLIAVLRHITPEEVEAVAEVLVEAGFRLIEVPLNSPRPLESISRLAERFGAQALIGAGTVMSADSVNDVVAAGGRLIVTPHADTAVIRQAAARGAACFPGVATPTEGFSALEAGANGLKLFPAEAMSPSVLKAWRAVFARNIPLLPTGGITPAAMKPWFDAGASGFGTGGGLYSAGDSVESVKTRAEAFVGAWRDLNN</sequence>
<dbReference type="PATRIC" id="fig|1121022.4.peg.4570"/>
<dbReference type="PANTHER" id="PTHR30246:SF1">
    <property type="entry name" value="2-DEHYDRO-3-DEOXY-6-PHOSPHOGALACTONATE ALDOLASE-RELATED"/>
    <property type="match status" value="1"/>
</dbReference>